<gene>
    <name evidence="1" type="ORF">LCGC14_2884350</name>
</gene>
<accession>A0A0F8XZE7</accession>
<organism evidence="1">
    <name type="scientific">marine sediment metagenome</name>
    <dbReference type="NCBI Taxonomy" id="412755"/>
    <lineage>
        <taxon>unclassified sequences</taxon>
        <taxon>metagenomes</taxon>
        <taxon>ecological metagenomes</taxon>
    </lineage>
</organism>
<sequence>LALAEEILRVLRNGGTWRIAVSDAMYRPEPEPFGEFGHKSQWNVDMLKLLGMQVGFSLVNVAQAYERDGSRISRVLIADGKGVVCRTKSLIVDFVK</sequence>
<feature type="non-terminal residue" evidence="1">
    <location>
        <position position="1"/>
    </location>
</feature>
<reference evidence="1" key="1">
    <citation type="journal article" date="2015" name="Nature">
        <title>Complex archaea that bridge the gap between prokaryotes and eukaryotes.</title>
        <authorList>
            <person name="Spang A."/>
            <person name="Saw J.H."/>
            <person name="Jorgensen S.L."/>
            <person name="Zaremba-Niedzwiedzka K."/>
            <person name="Martijn J."/>
            <person name="Lind A.E."/>
            <person name="van Eijk R."/>
            <person name="Schleper C."/>
            <person name="Guy L."/>
            <person name="Ettema T.J."/>
        </authorList>
    </citation>
    <scope>NUCLEOTIDE SEQUENCE</scope>
</reference>
<protein>
    <submittedName>
        <fullName evidence="1">Uncharacterized protein</fullName>
    </submittedName>
</protein>
<evidence type="ECO:0000313" key="1">
    <source>
        <dbReference type="EMBL" id="KKK74378.1"/>
    </source>
</evidence>
<comment type="caution">
    <text evidence="1">The sequence shown here is derived from an EMBL/GenBank/DDBJ whole genome shotgun (WGS) entry which is preliminary data.</text>
</comment>
<proteinExistence type="predicted"/>
<dbReference type="AlphaFoldDB" id="A0A0F8XZE7"/>
<dbReference type="EMBL" id="LAZR01056349">
    <property type="protein sequence ID" value="KKK74378.1"/>
    <property type="molecule type" value="Genomic_DNA"/>
</dbReference>
<name>A0A0F8XZE7_9ZZZZ</name>